<gene>
    <name evidence="3" type="ORF">NHX12_019371</name>
</gene>
<evidence type="ECO:0000256" key="2">
    <source>
        <dbReference type="SAM" id="MobiDB-lite"/>
    </source>
</evidence>
<dbReference type="InterPro" id="IPR026183">
    <property type="entry name" value="Taxilin_fam"/>
</dbReference>
<dbReference type="OrthoDB" id="425555at2759"/>
<name>A0A9Q0IVZ5_9TELE</name>
<comment type="similarity">
    <text evidence="1">Belongs to the taxilin family.</text>
</comment>
<protein>
    <submittedName>
        <fullName evidence="3">Uncharacterized protein</fullName>
    </submittedName>
</protein>
<dbReference type="PANTHER" id="PTHR16127">
    <property type="entry name" value="TAXILIN"/>
    <property type="match status" value="1"/>
</dbReference>
<evidence type="ECO:0000256" key="1">
    <source>
        <dbReference type="ARBA" id="ARBA00009550"/>
    </source>
</evidence>
<accession>A0A9Q0IVZ5</accession>
<keyword evidence="4" id="KW-1185">Reference proteome</keyword>
<dbReference type="EMBL" id="JANIIK010000035">
    <property type="protein sequence ID" value="KAJ3613119.1"/>
    <property type="molecule type" value="Genomic_DNA"/>
</dbReference>
<feature type="compositionally biased region" description="Low complexity" evidence="2">
    <location>
        <begin position="93"/>
        <end position="124"/>
    </location>
</feature>
<dbReference type="PANTHER" id="PTHR16127:SF15">
    <property type="entry name" value="TAXILIN BETA B"/>
    <property type="match status" value="1"/>
</dbReference>
<dbReference type="Pfam" id="PF09728">
    <property type="entry name" value="Taxilin"/>
    <property type="match status" value="1"/>
</dbReference>
<dbReference type="Proteomes" id="UP001148018">
    <property type="component" value="Unassembled WGS sequence"/>
</dbReference>
<feature type="region of interest" description="Disordered" evidence="2">
    <location>
        <begin position="178"/>
        <end position="213"/>
    </location>
</feature>
<dbReference type="AlphaFoldDB" id="A0A9Q0IVZ5"/>
<feature type="compositionally biased region" description="Basic and acidic residues" evidence="2">
    <location>
        <begin position="81"/>
        <end position="92"/>
    </location>
</feature>
<evidence type="ECO:0000313" key="4">
    <source>
        <dbReference type="Proteomes" id="UP001148018"/>
    </source>
</evidence>
<comment type="caution">
    <text evidence="3">The sequence shown here is derived from an EMBL/GenBank/DDBJ whole genome shotgun (WGS) entry which is preliminary data.</text>
</comment>
<reference evidence="3" key="1">
    <citation type="submission" date="2022-07" db="EMBL/GenBank/DDBJ databases">
        <title>Chromosome-level genome of Muraenolepis orangiensis.</title>
        <authorList>
            <person name="Kim J."/>
        </authorList>
    </citation>
    <scope>NUCLEOTIDE SEQUENCE</scope>
    <source>
        <strain evidence="3">KU_S4_2022</strain>
        <tissue evidence="3">Muscle</tissue>
    </source>
</reference>
<organism evidence="3 4">
    <name type="scientific">Muraenolepis orangiensis</name>
    <name type="common">Patagonian moray cod</name>
    <dbReference type="NCBI Taxonomy" id="630683"/>
    <lineage>
        <taxon>Eukaryota</taxon>
        <taxon>Metazoa</taxon>
        <taxon>Chordata</taxon>
        <taxon>Craniata</taxon>
        <taxon>Vertebrata</taxon>
        <taxon>Euteleostomi</taxon>
        <taxon>Actinopterygii</taxon>
        <taxon>Neopterygii</taxon>
        <taxon>Teleostei</taxon>
        <taxon>Neoteleostei</taxon>
        <taxon>Acanthomorphata</taxon>
        <taxon>Zeiogadaria</taxon>
        <taxon>Gadariae</taxon>
        <taxon>Gadiformes</taxon>
        <taxon>Muraenolepidoidei</taxon>
        <taxon>Muraenolepididae</taxon>
        <taxon>Muraenolepis</taxon>
    </lineage>
</organism>
<sequence length="232" mass="25140">MSKKMKKLEKECMTWKSRFDGCNKALLDMLADKTVKDKELEMFTTKNQKLESLCRALQEERKTLAQKVQEAGGPAPVVDPPKPEEKEEEPKEPVVAPAPFSVVAPTPTAPPTTEAPSPSASSATAPPPAPPTSSPAVQSPLVKELASLKAEQARLQEISSSFTISHVIPEELLYQDMEEYPSHGLSEVTSDPAEEDRSEGCDRAQGVAAAEQKAVEVDGAQELLDLEMESVD</sequence>
<dbReference type="GO" id="GO:0019905">
    <property type="term" value="F:syntaxin binding"/>
    <property type="evidence" value="ECO:0007669"/>
    <property type="project" value="InterPro"/>
</dbReference>
<feature type="region of interest" description="Disordered" evidence="2">
    <location>
        <begin position="64"/>
        <end position="140"/>
    </location>
</feature>
<proteinExistence type="inferred from homology"/>
<evidence type="ECO:0000313" key="3">
    <source>
        <dbReference type="EMBL" id="KAJ3613119.1"/>
    </source>
</evidence>